<feature type="compositionally biased region" description="Basic and acidic residues" evidence="1">
    <location>
        <begin position="42"/>
        <end position="56"/>
    </location>
</feature>
<dbReference type="Proteomes" id="UP000789739">
    <property type="component" value="Unassembled WGS sequence"/>
</dbReference>
<protein>
    <submittedName>
        <fullName evidence="2">4447_t:CDS:1</fullName>
    </submittedName>
</protein>
<reference evidence="2" key="1">
    <citation type="submission" date="2021-06" db="EMBL/GenBank/DDBJ databases">
        <authorList>
            <person name="Kallberg Y."/>
            <person name="Tangrot J."/>
            <person name="Rosling A."/>
        </authorList>
    </citation>
    <scope>NUCLEOTIDE SEQUENCE</scope>
    <source>
        <strain evidence="2">BR232B</strain>
    </source>
</reference>
<keyword evidence="3" id="KW-1185">Reference proteome</keyword>
<proteinExistence type="predicted"/>
<dbReference type="AlphaFoldDB" id="A0A9N9DHX0"/>
<evidence type="ECO:0000256" key="1">
    <source>
        <dbReference type="SAM" id="MobiDB-lite"/>
    </source>
</evidence>
<feature type="non-terminal residue" evidence="2">
    <location>
        <position position="1"/>
    </location>
</feature>
<comment type="caution">
    <text evidence="2">The sequence shown here is derived from an EMBL/GenBank/DDBJ whole genome shotgun (WGS) entry which is preliminary data.</text>
</comment>
<sequence length="85" mass="9517">PGKTTERQKKDKKRYGGGSGETTDNTEGGLQKLISPPIPVRTMEETERMERGKAEKIPFLLAPPEDGKHMLPFDSSSRDNRYGKL</sequence>
<evidence type="ECO:0000313" key="3">
    <source>
        <dbReference type="Proteomes" id="UP000789739"/>
    </source>
</evidence>
<feature type="compositionally biased region" description="Basic and acidic residues" evidence="1">
    <location>
        <begin position="65"/>
        <end position="85"/>
    </location>
</feature>
<dbReference type="EMBL" id="CAJVPI010002121">
    <property type="protein sequence ID" value="CAG8636334.1"/>
    <property type="molecule type" value="Genomic_DNA"/>
</dbReference>
<feature type="region of interest" description="Disordered" evidence="1">
    <location>
        <begin position="1"/>
        <end position="85"/>
    </location>
</feature>
<gene>
    <name evidence="2" type="ORF">PBRASI_LOCUS9528</name>
</gene>
<organism evidence="2 3">
    <name type="scientific">Paraglomus brasilianum</name>
    <dbReference type="NCBI Taxonomy" id="144538"/>
    <lineage>
        <taxon>Eukaryota</taxon>
        <taxon>Fungi</taxon>
        <taxon>Fungi incertae sedis</taxon>
        <taxon>Mucoromycota</taxon>
        <taxon>Glomeromycotina</taxon>
        <taxon>Glomeromycetes</taxon>
        <taxon>Paraglomerales</taxon>
        <taxon>Paraglomeraceae</taxon>
        <taxon>Paraglomus</taxon>
    </lineage>
</organism>
<evidence type="ECO:0000313" key="2">
    <source>
        <dbReference type="EMBL" id="CAG8636334.1"/>
    </source>
</evidence>
<name>A0A9N9DHX0_9GLOM</name>
<accession>A0A9N9DHX0</accession>